<dbReference type="InterPro" id="IPR023430">
    <property type="entry name" value="Pept_HybD-like_dom_sf"/>
</dbReference>
<dbReference type="SUPFAM" id="SSF53163">
    <property type="entry name" value="HybD-like"/>
    <property type="match status" value="1"/>
</dbReference>
<comment type="caution">
    <text evidence="5">The sequence shown here is derived from an EMBL/GenBank/DDBJ whole genome shotgun (WGS) entry which is preliminary data.</text>
</comment>
<keyword evidence="3" id="KW-0064">Aspartyl protease</keyword>
<evidence type="ECO:0000256" key="2">
    <source>
        <dbReference type="ARBA" id="ARBA00022670"/>
    </source>
</evidence>
<dbReference type="NCBIfam" id="TIGR00072">
    <property type="entry name" value="hydrog_prot"/>
    <property type="match status" value="1"/>
</dbReference>
<keyword evidence="6" id="KW-1185">Reference proteome</keyword>
<reference evidence="5 6" key="2">
    <citation type="journal article" date="2015" name="Stand. Genomic Sci.">
        <title>Draft genome sequence of Cellulomonas carbonis T26(T) and comparative analysis of six Cellulomonas genomes.</title>
        <authorList>
            <person name="Zhuang W."/>
            <person name="Zhang S."/>
            <person name="Xia X."/>
            <person name="Wang G."/>
        </authorList>
    </citation>
    <scope>NUCLEOTIDE SEQUENCE [LARGE SCALE GENOMIC DNA]</scope>
    <source>
        <strain evidence="5 6">T26</strain>
    </source>
</reference>
<organism evidence="5 6">
    <name type="scientific">Cellulomonas carbonis T26</name>
    <dbReference type="NCBI Taxonomy" id="947969"/>
    <lineage>
        <taxon>Bacteria</taxon>
        <taxon>Bacillati</taxon>
        <taxon>Actinomycetota</taxon>
        <taxon>Actinomycetes</taxon>
        <taxon>Micrococcales</taxon>
        <taxon>Cellulomonadaceae</taxon>
        <taxon>Cellulomonas</taxon>
    </lineage>
</organism>
<dbReference type="GO" id="GO:0004190">
    <property type="term" value="F:aspartic-type endopeptidase activity"/>
    <property type="evidence" value="ECO:0007669"/>
    <property type="project" value="UniProtKB-KW"/>
</dbReference>
<reference evidence="5 6" key="1">
    <citation type="submission" date="2013-08" db="EMBL/GenBank/DDBJ databases">
        <title>Genome sequencing of Cellulomonas carbonis T26.</title>
        <authorList>
            <person name="Chen F."/>
            <person name="Li Y."/>
            <person name="Wang G."/>
        </authorList>
    </citation>
    <scope>NUCLEOTIDE SEQUENCE [LARGE SCALE GENOMIC DNA]</scope>
    <source>
        <strain evidence="5 6">T26</strain>
    </source>
</reference>
<dbReference type="GO" id="GO:0008047">
    <property type="term" value="F:enzyme activator activity"/>
    <property type="evidence" value="ECO:0007669"/>
    <property type="project" value="InterPro"/>
</dbReference>
<keyword evidence="2 5" id="KW-0645">Protease</keyword>
<dbReference type="InterPro" id="IPR000671">
    <property type="entry name" value="Peptidase_A31"/>
</dbReference>
<dbReference type="RefSeq" id="WP_052426516.1">
    <property type="nucleotide sequence ID" value="NZ_AXCY01000129.1"/>
</dbReference>
<name>A0A0A0BMT0_9CELL</name>
<gene>
    <name evidence="5" type="ORF">N868_05015</name>
</gene>
<dbReference type="GO" id="GO:0016485">
    <property type="term" value="P:protein processing"/>
    <property type="evidence" value="ECO:0007669"/>
    <property type="project" value="TreeGrafter"/>
</dbReference>
<keyword evidence="4" id="KW-0378">Hydrolase</keyword>
<evidence type="ECO:0000313" key="6">
    <source>
        <dbReference type="Proteomes" id="UP000029839"/>
    </source>
</evidence>
<dbReference type="AlphaFoldDB" id="A0A0A0BMT0"/>
<proteinExistence type="inferred from homology"/>
<protein>
    <submittedName>
        <fullName evidence="5">Hydrogenase maturation protease</fullName>
    </submittedName>
</protein>
<evidence type="ECO:0000256" key="3">
    <source>
        <dbReference type="ARBA" id="ARBA00022750"/>
    </source>
</evidence>
<dbReference type="PANTHER" id="PTHR30302">
    <property type="entry name" value="HYDROGENASE 1 MATURATION PROTEASE"/>
    <property type="match status" value="1"/>
</dbReference>
<dbReference type="Gene3D" id="3.40.50.1450">
    <property type="entry name" value="HybD-like"/>
    <property type="match status" value="1"/>
</dbReference>
<dbReference type="EMBL" id="AXCY01000129">
    <property type="protein sequence ID" value="KGM09022.1"/>
    <property type="molecule type" value="Genomic_DNA"/>
</dbReference>
<dbReference type="Proteomes" id="UP000029839">
    <property type="component" value="Unassembled WGS sequence"/>
</dbReference>
<accession>A0A0A0BMT0</accession>
<evidence type="ECO:0000256" key="1">
    <source>
        <dbReference type="ARBA" id="ARBA00006814"/>
    </source>
</evidence>
<comment type="similarity">
    <text evidence="1">Belongs to the peptidase A31 family.</text>
</comment>
<dbReference type="OrthoDB" id="164170at2"/>
<dbReference type="PANTHER" id="PTHR30302:SF1">
    <property type="entry name" value="HYDROGENASE 2 MATURATION PROTEASE"/>
    <property type="match status" value="1"/>
</dbReference>
<sequence length="172" mass="17063">MSRLVIGLGSARWADDGVGPAVAAEVDRMRLPDVHVVVEPDALGLIPRWDHADVVVVVDAVATGGVPGALTVHEVVGDGAAGTSTGAWASTWSRPAGPQPCGLAAAVELARALHRLPRRLALVGIEAGSFDDGSAMSPPVSAAVPRAAAVAAALVSLGLDRAPVGAAPAVVG</sequence>
<evidence type="ECO:0000256" key="4">
    <source>
        <dbReference type="ARBA" id="ARBA00022801"/>
    </source>
</evidence>
<evidence type="ECO:0000313" key="5">
    <source>
        <dbReference type="EMBL" id="KGM09022.1"/>
    </source>
</evidence>